<feature type="region of interest" description="Disordered" evidence="1">
    <location>
        <begin position="1"/>
        <end position="69"/>
    </location>
</feature>
<keyword evidence="3" id="KW-1185">Reference proteome</keyword>
<evidence type="ECO:0000313" key="3">
    <source>
        <dbReference type="Proteomes" id="UP000011863"/>
    </source>
</evidence>
<proteinExistence type="predicted"/>
<evidence type="ECO:0000313" key="2">
    <source>
        <dbReference type="EMBL" id="BAN02687.1"/>
    </source>
</evidence>
<feature type="region of interest" description="Disordered" evidence="1">
    <location>
        <begin position="83"/>
        <end position="133"/>
    </location>
</feature>
<gene>
    <name evidence="2" type="ORF">YM304_23730</name>
</gene>
<sequence length="564" mass="57947">MTNLADADLHGPAVGAPAWPSPDSGAPHTELPPPPAPAASTAIDMPAPLVLDSATDTPRRPPTAATTELRATAVSTIASFTPRPLAASKPEPVLPVSEPSIPAEPAVSTVPTGSAPAADEPDHGPDSDFDTAPIADIPVTQVTDPTPIAEPRPIAEPVQEFVPEPVPEITTATEPAPAILTGPSAILAPDTAVAPIDNAAITLPPVAAKPSAPKPVASIESFLAPDPDDARPRTTKKSGGGRLAKLLVAALVVGGLGYAGATYGPGLYDEYIADEEPAEPAAPLAFPRARTTAPEVRTATFVLEGLTTGSEASYTVTVDFDTHVSRVVIDRTDAPDLEVLTFSDDALVRRLDSNSWFQIERGAFPLDDQLQRTDWVRMIDELVPPERRAGVVIDDSTIATVAGIETRHLVLTLDPALLELVDETGAALDPIQDIADAAASAETAAASAVTDDPNGDVTGDPAAAAPAGDAVDAPAASTDVTTTIAAGPDIETVPVAGEPLSPDAVQVELWIDRQGVVRRSVGADVLGANSITILETTTEAWIPDYPDAAQVQPMTAAALIELGL</sequence>
<protein>
    <submittedName>
        <fullName evidence="2">Uncharacterized protein</fullName>
    </submittedName>
</protein>
<organism evidence="2 3">
    <name type="scientific">Ilumatobacter coccineus (strain NBRC 103263 / KCTC 29153 / YM16-304)</name>
    <dbReference type="NCBI Taxonomy" id="1313172"/>
    <lineage>
        <taxon>Bacteria</taxon>
        <taxon>Bacillati</taxon>
        <taxon>Actinomycetota</taxon>
        <taxon>Acidimicrobiia</taxon>
        <taxon>Acidimicrobiales</taxon>
        <taxon>Ilumatobacteraceae</taxon>
        <taxon>Ilumatobacter</taxon>
    </lineage>
</organism>
<feature type="region of interest" description="Disordered" evidence="1">
    <location>
        <begin position="445"/>
        <end position="474"/>
    </location>
</feature>
<dbReference type="AlphaFoldDB" id="A0A6C7E7H1"/>
<dbReference type="KEGG" id="aym:YM304_23730"/>
<feature type="region of interest" description="Disordered" evidence="1">
    <location>
        <begin position="219"/>
        <end position="239"/>
    </location>
</feature>
<evidence type="ECO:0000256" key="1">
    <source>
        <dbReference type="SAM" id="MobiDB-lite"/>
    </source>
</evidence>
<name>A0A6C7E7H1_ILUCY</name>
<dbReference type="RefSeq" id="WP_015441934.1">
    <property type="nucleotide sequence ID" value="NC_020520.1"/>
</dbReference>
<dbReference type="EMBL" id="AP012057">
    <property type="protein sequence ID" value="BAN02687.1"/>
    <property type="molecule type" value="Genomic_DNA"/>
</dbReference>
<dbReference type="Proteomes" id="UP000011863">
    <property type="component" value="Chromosome"/>
</dbReference>
<reference evidence="2 3" key="1">
    <citation type="journal article" date="2013" name="Int. J. Syst. Evol. Microbiol.">
        <title>Ilumatobacter nonamiense sp. nov. and Ilumatobacter coccineum sp. nov., isolated from seashore sand.</title>
        <authorList>
            <person name="Matsumoto A."/>
            <person name="Kasai H."/>
            <person name="Matsuo Y."/>
            <person name="Shizuri Y."/>
            <person name="Ichikawa N."/>
            <person name="Fujita N."/>
            <person name="Omura S."/>
            <person name="Takahashi Y."/>
        </authorList>
    </citation>
    <scope>NUCLEOTIDE SEQUENCE [LARGE SCALE GENOMIC DNA]</scope>
    <source>
        <strain evidence="3">NBRC 103263 / KCTC 29153 / YM16-304</strain>
    </source>
</reference>
<accession>A0A6C7E7H1</accession>